<dbReference type="Pfam" id="PF19571">
    <property type="entry name" value="ACT_8"/>
    <property type="match status" value="1"/>
</dbReference>
<dbReference type="EMBL" id="CP002606">
    <property type="protein sequence ID" value="AEA34156.1"/>
    <property type="molecule type" value="Genomic_DNA"/>
</dbReference>
<protein>
    <submittedName>
        <fullName evidence="2">Amino acid-binding ACT domain protein</fullName>
    </submittedName>
</protein>
<dbReference type="RefSeq" id="WP_013682193.1">
    <property type="nucleotide sequence ID" value="NC_015318.1"/>
</dbReference>
<dbReference type="KEGG" id="hmr:Hipma_1194"/>
<evidence type="ECO:0000313" key="3">
    <source>
        <dbReference type="Proteomes" id="UP000008139"/>
    </source>
</evidence>
<dbReference type="PANTHER" id="PTHR40099">
    <property type="entry name" value="ACETOLACTATE SYNTHASE, SMALL SUBUNIT"/>
    <property type="match status" value="1"/>
</dbReference>
<accession>F2LWX2</accession>
<dbReference type="Proteomes" id="UP000008139">
    <property type="component" value="Chromosome"/>
</dbReference>
<dbReference type="PANTHER" id="PTHR40099:SF1">
    <property type="entry name" value="ACETOLACTATE SYNTHASE, SMALL SUBUNIT"/>
    <property type="match status" value="1"/>
</dbReference>
<keyword evidence="3" id="KW-1185">Reference proteome</keyword>
<gene>
    <name evidence="2" type="ordered locus">Hipma_1194</name>
</gene>
<dbReference type="PROSITE" id="PS51671">
    <property type="entry name" value="ACT"/>
    <property type="match status" value="1"/>
</dbReference>
<dbReference type="InterPro" id="IPR045739">
    <property type="entry name" value="ACT_dom_pair"/>
</dbReference>
<dbReference type="STRING" id="760142.Hipma_1194"/>
<reference evidence="3" key="2">
    <citation type="submission" date="2011-03" db="EMBL/GenBank/DDBJ databases">
        <title>The complete genome of Hippea maritima DSM 10411.</title>
        <authorList>
            <consortium name="US DOE Joint Genome Institute (JGI-PGF)"/>
            <person name="Lucas S."/>
            <person name="Copeland A."/>
            <person name="Lapidus A."/>
            <person name="Bruce D."/>
            <person name="Goodwin L."/>
            <person name="Pitluck S."/>
            <person name="Peters L."/>
            <person name="Kyrpides N."/>
            <person name="Mavromatis K."/>
            <person name="Pagani I."/>
            <person name="Ivanova N."/>
            <person name="Mikhailova N."/>
            <person name="Lu M."/>
            <person name="Detter J.C."/>
            <person name="Tapia R."/>
            <person name="Han C."/>
            <person name="Land M."/>
            <person name="Hauser L."/>
            <person name="Markowitz V."/>
            <person name="Cheng J.-F."/>
            <person name="Hugenholtz P."/>
            <person name="Woyke T."/>
            <person name="Wu D."/>
            <person name="Spring S."/>
            <person name="Schroeder M."/>
            <person name="Brambilla E."/>
            <person name="Klenk H.-P."/>
            <person name="Eisen J.A."/>
        </authorList>
    </citation>
    <scope>NUCLEOTIDE SEQUENCE [LARGE SCALE GENOMIC DNA]</scope>
    <source>
        <strain evidence="3">ATCC 700847 / DSM 10411 / MH2</strain>
    </source>
</reference>
<dbReference type="AlphaFoldDB" id="F2LWX2"/>
<dbReference type="InParanoid" id="F2LWX2"/>
<organism evidence="2 3">
    <name type="scientific">Hippea maritima (strain ATCC 700847 / DSM 10411 / MH2)</name>
    <dbReference type="NCBI Taxonomy" id="760142"/>
    <lineage>
        <taxon>Bacteria</taxon>
        <taxon>Pseudomonadati</taxon>
        <taxon>Campylobacterota</taxon>
        <taxon>Desulfurellia</taxon>
        <taxon>Desulfurellales</taxon>
        <taxon>Hippeaceae</taxon>
        <taxon>Hippea</taxon>
    </lineage>
</organism>
<dbReference type="CDD" id="cd04882">
    <property type="entry name" value="ACT_Bt0572_2"/>
    <property type="match status" value="1"/>
</dbReference>
<dbReference type="InterPro" id="IPR002912">
    <property type="entry name" value="ACT_dom"/>
</dbReference>
<dbReference type="HOGENOM" id="CLU_136790_2_1_7"/>
<dbReference type="OrthoDB" id="9790662at2"/>
<dbReference type="eggNOG" id="COG4747">
    <property type="taxonomic scope" value="Bacteria"/>
</dbReference>
<evidence type="ECO:0000259" key="1">
    <source>
        <dbReference type="PROSITE" id="PS51671"/>
    </source>
</evidence>
<dbReference type="SUPFAM" id="SSF55021">
    <property type="entry name" value="ACT-like"/>
    <property type="match status" value="2"/>
</dbReference>
<sequence>MKRIRQISVFVENRPGRLLEVVELLGKHDINIKALSLADSSDFGIVRLVVKGTDEAIKVLRDNGFTISETNIIACIIDDKPGALAKILRTLANNQINIEYMYGFASPIQGKAVMVFKFSELDKAEKILEENGVQTLTQEEIREI</sequence>
<proteinExistence type="predicted"/>
<name>F2LWX2_HIPMA</name>
<dbReference type="InterPro" id="IPR045865">
    <property type="entry name" value="ACT-like_dom_sf"/>
</dbReference>
<dbReference type="Gene3D" id="3.30.2130.10">
    <property type="entry name" value="VC0802-like"/>
    <property type="match status" value="1"/>
</dbReference>
<feature type="domain" description="ACT" evidence="1">
    <location>
        <begin position="72"/>
        <end position="144"/>
    </location>
</feature>
<reference evidence="2 3" key="1">
    <citation type="journal article" date="2011" name="Stand. Genomic Sci.">
        <title>Complete genome sequence of the thermophilic sulfur-reducer Hippea maritima type strain (MH(2)).</title>
        <authorList>
            <person name="Huntemann M."/>
            <person name="Lu M."/>
            <person name="Nolan M."/>
            <person name="Lapidus A."/>
            <person name="Lucas S."/>
            <person name="Hammon N."/>
            <person name="Deshpande S."/>
            <person name="Cheng J.F."/>
            <person name="Tapia R."/>
            <person name="Han C."/>
            <person name="Goodwin L."/>
            <person name="Pitluck S."/>
            <person name="Liolios K."/>
            <person name="Pagani I."/>
            <person name="Ivanova N."/>
            <person name="Ovchinikova G."/>
            <person name="Pati A."/>
            <person name="Chen A."/>
            <person name="Palaniappan K."/>
            <person name="Land M."/>
            <person name="Hauser L."/>
            <person name="Jeffries C.D."/>
            <person name="Detter J.C."/>
            <person name="Brambilla E.M."/>
            <person name="Rohde M."/>
            <person name="Spring S."/>
            <person name="Goker M."/>
            <person name="Woyke T."/>
            <person name="Bristow J."/>
            <person name="Eisen J.A."/>
            <person name="Markowitz V."/>
            <person name="Hugenholtz P."/>
            <person name="Kyrpides N.C."/>
            <person name="Klenk H.P."/>
            <person name="Mavromatis K."/>
        </authorList>
    </citation>
    <scope>NUCLEOTIDE SEQUENCE [LARGE SCALE GENOMIC DNA]</scope>
    <source>
        <strain evidence="3">ATCC 700847 / DSM 10411 / MH2</strain>
    </source>
</reference>
<evidence type="ECO:0000313" key="2">
    <source>
        <dbReference type="EMBL" id="AEA34156.1"/>
    </source>
</evidence>